<keyword evidence="1" id="KW-0472">Membrane</keyword>
<protein>
    <submittedName>
        <fullName evidence="3">Glycosyltransferase family 61 protein</fullName>
    </submittedName>
</protein>
<dbReference type="Proteomes" id="UP000731907">
    <property type="component" value="Unassembled WGS sequence"/>
</dbReference>
<keyword evidence="1" id="KW-0812">Transmembrane</keyword>
<keyword evidence="4" id="KW-1185">Reference proteome</keyword>
<dbReference type="RefSeq" id="WP_161762736.1">
    <property type="nucleotide sequence ID" value="NZ_JAAATX020000008.1"/>
</dbReference>
<evidence type="ECO:0000259" key="2">
    <source>
        <dbReference type="Pfam" id="PF04577"/>
    </source>
</evidence>
<organism evidence="3 4">
    <name type="scientific">Paragemmobacter amnigenus</name>
    <dbReference type="NCBI Taxonomy" id="2852097"/>
    <lineage>
        <taxon>Bacteria</taxon>
        <taxon>Pseudomonadati</taxon>
        <taxon>Pseudomonadota</taxon>
        <taxon>Alphaproteobacteria</taxon>
        <taxon>Rhodobacterales</taxon>
        <taxon>Paracoccaceae</taxon>
        <taxon>Paragemmobacter</taxon>
    </lineage>
</organism>
<proteinExistence type="predicted"/>
<gene>
    <name evidence="3" type="ORF">GU927_012235</name>
</gene>
<name>A0ABS6J555_9RHOB</name>
<sequence>MSLEAAEAEETAAPVAKRVTVDVPPEVPDAATGAGMERFLLRGGLVDAWFEDAPGCDVLAVTFDNLSSIGEYDPPQPWLRWRMRQAGIPLLGIMASRKDWYRNEDTAPLITALREAGLFARFRRVVFVGASMGGFAALAFAPLVPGAAVLAFSPQSSLARKVVPFEKRYRYAMKKWDWDSPAHRDGAVAGQGGREVVLVYDPYVREDRMHALRVVGEGVRHVPVPLTGHRAIRAIKTVGGLQELIEGVVRGTPDWGAFWRAFRARRAQVPWQRALVAEARARGHQRLLAGALEVVKASAPDSGFARREARRLAKERVEGPVEGAEAEAVAVAEGPQEVILRVTAGDPQPPFAGEIADLRGAIVVPERGGDAKLASGVLRADGSWCALSQGWIRARKPMPAPTLAKDEPVGHLAGAHLFGGHFRGHFGHFLVESTARLWALDHLPVAVESILYLPYRGEVGAIEKAMEGHERFYRLMGITPPVRTFGTPLRVERLFVPELGFGWSERYAGSPAYRAFMQGRLRAAVAPEGSKKLYISRARLAAQRGGVLGETVIEENLARAGYEVFHPERHPLEVQIARYRAAERIVALDGSALHLAAYVTDPGTRVAMILRRSRANAADYLLQFRSFCGVEPDVVDVIRTDWVSGEAARVDFRSVGEIDFAALFRRLAAEGYVAKSFRPKLPKAEEVRAMLAEFAARRGGEMRPLGKGERHGDAEED</sequence>
<keyword evidence="1" id="KW-1133">Transmembrane helix</keyword>
<feature type="transmembrane region" description="Helical" evidence="1">
    <location>
        <begin position="125"/>
        <end position="152"/>
    </location>
</feature>
<dbReference type="EMBL" id="JAAATX020000008">
    <property type="protein sequence ID" value="MBU9698612.1"/>
    <property type="molecule type" value="Genomic_DNA"/>
</dbReference>
<dbReference type="InterPro" id="IPR049625">
    <property type="entry name" value="Glyco_transf_61_cat"/>
</dbReference>
<dbReference type="InterPro" id="IPR029058">
    <property type="entry name" value="AB_hydrolase_fold"/>
</dbReference>
<dbReference type="SUPFAM" id="SSF53474">
    <property type="entry name" value="alpha/beta-Hydrolases"/>
    <property type="match status" value="1"/>
</dbReference>
<reference evidence="3 4" key="1">
    <citation type="submission" date="2021-06" db="EMBL/GenBank/DDBJ databases">
        <title>Rhodobacteraceae bacterium strain HSP-20.</title>
        <authorList>
            <person name="Chen W.-M."/>
        </authorList>
    </citation>
    <scope>NUCLEOTIDE SEQUENCE [LARGE SCALE GENOMIC DNA]</scope>
    <source>
        <strain evidence="3 4">HSP-20</strain>
    </source>
</reference>
<feature type="domain" description="Glycosyltransferase 61 catalytic" evidence="2">
    <location>
        <begin position="426"/>
        <end position="606"/>
    </location>
</feature>
<evidence type="ECO:0000313" key="3">
    <source>
        <dbReference type="EMBL" id="MBU9698612.1"/>
    </source>
</evidence>
<comment type="caution">
    <text evidence="3">The sequence shown here is derived from an EMBL/GenBank/DDBJ whole genome shotgun (WGS) entry which is preliminary data.</text>
</comment>
<evidence type="ECO:0000313" key="4">
    <source>
        <dbReference type="Proteomes" id="UP000731907"/>
    </source>
</evidence>
<dbReference type="Pfam" id="PF04577">
    <property type="entry name" value="Glyco_transf_61"/>
    <property type="match status" value="1"/>
</dbReference>
<dbReference type="Gene3D" id="3.40.50.1820">
    <property type="entry name" value="alpha/beta hydrolase"/>
    <property type="match status" value="1"/>
</dbReference>
<accession>A0ABS6J555</accession>
<evidence type="ECO:0000256" key="1">
    <source>
        <dbReference type="SAM" id="Phobius"/>
    </source>
</evidence>